<protein>
    <recommendedName>
        <fullName evidence="3">PIN domain-containing protein</fullName>
    </recommendedName>
</protein>
<evidence type="ECO:0000313" key="1">
    <source>
        <dbReference type="EMBL" id="PRO73787.1"/>
    </source>
</evidence>
<proteinExistence type="predicted"/>
<comment type="caution">
    <text evidence="1">The sequence shown here is derived from an EMBL/GenBank/DDBJ whole genome shotgun (WGS) entry which is preliminary data.</text>
</comment>
<dbReference type="Proteomes" id="UP000238949">
    <property type="component" value="Unassembled WGS sequence"/>
</dbReference>
<dbReference type="AlphaFoldDB" id="A0A2S9VBE0"/>
<dbReference type="OrthoDB" id="7020880at2"/>
<gene>
    <name evidence="1" type="ORF">C6Y40_09620</name>
</gene>
<evidence type="ECO:0008006" key="3">
    <source>
        <dbReference type="Google" id="ProtNLM"/>
    </source>
</evidence>
<reference evidence="2" key="1">
    <citation type="journal article" date="2020" name="Int. J. Syst. Evol. Microbiol.">
        <title>Alteromonas alba sp. nov., a marine bacterium isolated from the seawater of the West Pacific Ocean.</title>
        <authorList>
            <person name="Sun C."/>
            <person name="Wu Y.-H."/>
            <person name="Xamxidin M."/>
            <person name="Cheng H."/>
            <person name="Xu X.-W."/>
        </authorList>
    </citation>
    <scope>NUCLEOTIDE SEQUENCE [LARGE SCALE GENOMIC DNA]</scope>
    <source>
        <strain evidence="2">190</strain>
    </source>
</reference>
<accession>A0A2S9VBE0</accession>
<keyword evidence="2" id="KW-1185">Reference proteome</keyword>
<sequence>MKINIFTDNDVIFKLARYALLTDCVDLFTHHSYVFRYLDALPYVAGIQTPSRANKMGFEPAHIQSILYFVSHSEPVTISDEQALDVIAQLRTPHLDAGELILTFAAQENKPSNLFTGDKRALKVVNRMQHNGVLAMEGCHMLLLEEAIRLLMMCGDRDQVIASIQSRPHVDKAIDICFRDIASVDDALKSYIESIRSQCSLLSFGLTPNIC</sequence>
<dbReference type="RefSeq" id="WP_105934405.1">
    <property type="nucleotide sequence ID" value="NZ_PVNP01000088.1"/>
</dbReference>
<dbReference type="EMBL" id="PVNP01000088">
    <property type="protein sequence ID" value="PRO73787.1"/>
    <property type="molecule type" value="Genomic_DNA"/>
</dbReference>
<organism evidence="1 2">
    <name type="scientific">Alteromonas alba</name>
    <dbReference type="NCBI Taxonomy" id="2079529"/>
    <lineage>
        <taxon>Bacteria</taxon>
        <taxon>Pseudomonadati</taxon>
        <taxon>Pseudomonadota</taxon>
        <taxon>Gammaproteobacteria</taxon>
        <taxon>Alteromonadales</taxon>
        <taxon>Alteromonadaceae</taxon>
        <taxon>Alteromonas/Salinimonas group</taxon>
        <taxon>Alteromonas</taxon>
    </lineage>
</organism>
<name>A0A2S9VBE0_9ALTE</name>
<evidence type="ECO:0000313" key="2">
    <source>
        <dbReference type="Proteomes" id="UP000238949"/>
    </source>
</evidence>